<evidence type="ECO:0000313" key="2">
    <source>
        <dbReference type="EMBL" id="CAG7822589.1"/>
    </source>
</evidence>
<proteinExistence type="predicted"/>
<dbReference type="AlphaFoldDB" id="A0A8J2LGY7"/>
<reference evidence="2" key="1">
    <citation type="submission" date="2021-06" db="EMBL/GenBank/DDBJ databases">
        <authorList>
            <person name="Hodson N. C."/>
            <person name="Mongue J. A."/>
            <person name="Jaron S. K."/>
        </authorList>
    </citation>
    <scope>NUCLEOTIDE SEQUENCE</scope>
</reference>
<dbReference type="EMBL" id="CAJVCH010526839">
    <property type="protein sequence ID" value="CAG7822589.1"/>
    <property type="molecule type" value="Genomic_DNA"/>
</dbReference>
<organism evidence="2 3">
    <name type="scientific">Allacma fusca</name>
    <dbReference type="NCBI Taxonomy" id="39272"/>
    <lineage>
        <taxon>Eukaryota</taxon>
        <taxon>Metazoa</taxon>
        <taxon>Ecdysozoa</taxon>
        <taxon>Arthropoda</taxon>
        <taxon>Hexapoda</taxon>
        <taxon>Collembola</taxon>
        <taxon>Symphypleona</taxon>
        <taxon>Sminthuridae</taxon>
        <taxon>Allacma</taxon>
    </lineage>
</organism>
<keyword evidence="3" id="KW-1185">Reference proteome</keyword>
<evidence type="ECO:0000256" key="1">
    <source>
        <dbReference type="SAM" id="MobiDB-lite"/>
    </source>
</evidence>
<comment type="caution">
    <text evidence="2">The sequence shown here is derived from an EMBL/GenBank/DDBJ whole genome shotgun (WGS) entry which is preliminary data.</text>
</comment>
<accession>A0A8J2LGY7</accession>
<sequence length="103" mass="11553">MSGEHGGGGYQFQEILNRIIIQIYGFQENLTGPELLFTHCQLYDHKTSLERAPPSTPGRTRFKQPISPAPLKQASSSKGQPALFAGHPYHENRYSLQCYNSNC</sequence>
<protein>
    <submittedName>
        <fullName evidence="2">Uncharacterized protein</fullName>
    </submittedName>
</protein>
<feature type="region of interest" description="Disordered" evidence="1">
    <location>
        <begin position="49"/>
        <end position="83"/>
    </location>
</feature>
<name>A0A8J2LGY7_9HEXA</name>
<gene>
    <name evidence="2" type="ORF">AFUS01_LOCUS32852</name>
</gene>
<evidence type="ECO:0000313" key="3">
    <source>
        <dbReference type="Proteomes" id="UP000708208"/>
    </source>
</evidence>
<dbReference type="Proteomes" id="UP000708208">
    <property type="component" value="Unassembled WGS sequence"/>
</dbReference>